<dbReference type="PANTHER" id="PTHR43716">
    <property type="entry name" value="D-2-HYDROXYGLUTARATE DEHYDROGENASE, MITOCHONDRIAL"/>
    <property type="match status" value="1"/>
</dbReference>
<reference evidence="7 8" key="1">
    <citation type="journal article" date="2010" name="Nature">
        <title>The Ectocarpus genome and the independent evolution of multicellularity in brown algae.</title>
        <authorList>
            <person name="Cock J.M."/>
            <person name="Sterck L."/>
            <person name="Rouze P."/>
            <person name="Scornet D."/>
            <person name="Allen A.E."/>
            <person name="Amoutzias G."/>
            <person name="Anthouard V."/>
            <person name="Artiguenave F."/>
            <person name="Aury J.M."/>
            <person name="Badger J.H."/>
            <person name="Beszteri B."/>
            <person name="Billiau K."/>
            <person name="Bonnet E."/>
            <person name="Bothwell J.H."/>
            <person name="Bowler C."/>
            <person name="Boyen C."/>
            <person name="Brownlee C."/>
            <person name="Carrano C.J."/>
            <person name="Charrier B."/>
            <person name="Cho G.Y."/>
            <person name="Coelho S.M."/>
            <person name="Collen J."/>
            <person name="Corre E."/>
            <person name="Da Silva C."/>
            <person name="Delage L."/>
            <person name="Delaroque N."/>
            <person name="Dittami S.M."/>
            <person name="Doulbeau S."/>
            <person name="Elias M."/>
            <person name="Farnham G."/>
            <person name="Gachon C.M."/>
            <person name="Gschloessl B."/>
            <person name="Heesch S."/>
            <person name="Jabbari K."/>
            <person name="Jubin C."/>
            <person name="Kawai H."/>
            <person name="Kimura K."/>
            <person name="Kloareg B."/>
            <person name="Kupper F.C."/>
            <person name="Lang D."/>
            <person name="Le Bail A."/>
            <person name="Leblanc C."/>
            <person name="Lerouge P."/>
            <person name="Lohr M."/>
            <person name="Lopez P.J."/>
            <person name="Martens C."/>
            <person name="Maumus F."/>
            <person name="Michel G."/>
            <person name="Miranda-Saavedra D."/>
            <person name="Morales J."/>
            <person name="Moreau H."/>
            <person name="Motomura T."/>
            <person name="Nagasato C."/>
            <person name="Napoli C.A."/>
            <person name="Nelson D.R."/>
            <person name="Nyvall-Collen P."/>
            <person name="Peters A.F."/>
            <person name="Pommier C."/>
            <person name="Potin P."/>
            <person name="Poulain J."/>
            <person name="Quesneville H."/>
            <person name="Read B."/>
            <person name="Rensing S.A."/>
            <person name="Ritter A."/>
            <person name="Rousvoal S."/>
            <person name="Samanta M."/>
            <person name="Samson G."/>
            <person name="Schroeder D.C."/>
            <person name="Segurens B."/>
            <person name="Strittmatter M."/>
            <person name="Tonon T."/>
            <person name="Tregear J.W."/>
            <person name="Valentin K."/>
            <person name="von Dassow P."/>
            <person name="Yamagishi T."/>
            <person name="Van de Peer Y."/>
            <person name="Wincker P."/>
        </authorList>
    </citation>
    <scope>NUCLEOTIDE SEQUENCE [LARGE SCALE GENOMIC DNA]</scope>
    <source>
        <strain evidence="8">Ec32 / CCAP1310/4</strain>
    </source>
</reference>
<organism evidence="7 8">
    <name type="scientific">Ectocarpus siliculosus</name>
    <name type="common">Brown alga</name>
    <name type="synonym">Conferva siliculosa</name>
    <dbReference type="NCBI Taxonomy" id="2880"/>
    <lineage>
        <taxon>Eukaryota</taxon>
        <taxon>Sar</taxon>
        <taxon>Stramenopiles</taxon>
        <taxon>Ochrophyta</taxon>
        <taxon>PX clade</taxon>
        <taxon>Phaeophyceae</taxon>
        <taxon>Ectocarpales</taxon>
        <taxon>Ectocarpaceae</taxon>
        <taxon>Ectocarpus</taxon>
    </lineage>
</organism>
<dbReference type="GO" id="GO:0005739">
    <property type="term" value="C:mitochondrion"/>
    <property type="evidence" value="ECO:0007669"/>
    <property type="project" value="TreeGrafter"/>
</dbReference>
<evidence type="ECO:0000256" key="2">
    <source>
        <dbReference type="ARBA" id="ARBA00008000"/>
    </source>
</evidence>
<evidence type="ECO:0000256" key="4">
    <source>
        <dbReference type="ARBA" id="ARBA00022827"/>
    </source>
</evidence>
<sequence>MADCRARARQPGRADVLAALEPFVFEWVVSRRGSISAEHGVGQHKRGYLSLQRPEAVLGVMRGVKGMLDPRGIMNPFKHCYGTGKIKCAMVPVAVGVELPVLGCVPSVINRW</sequence>
<keyword evidence="8" id="KW-1185">Reference proteome</keyword>
<comment type="similarity">
    <text evidence="2">Belongs to the FAD-binding oxidoreductase/transferase type 4 family.</text>
</comment>
<dbReference type="PANTHER" id="PTHR43716:SF1">
    <property type="entry name" value="D-2-HYDROXYGLUTARATE DEHYDROGENASE, MITOCHONDRIAL"/>
    <property type="match status" value="1"/>
</dbReference>
<keyword evidence="4" id="KW-0274">FAD</keyword>
<dbReference type="InParanoid" id="D8LHN1"/>
<evidence type="ECO:0000313" key="7">
    <source>
        <dbReference type="EMBL" id="CBN79313.1"/>
    </source>
</evidence>
<keyword evidence="3" id="KW-0285">Flavoprotein</keyword>
<dbReference type="EMBL" id="FN648372">
    <property type="protein sequence ID" value="CBN79313.1"/>
    <property type="molecule type" value="Genomic_DNA"/>
</dbReference>
<feature type="domain" description="FAD-binding oxidoreductase/transferase type 4 C-terminal" evidence="6">
    <location>
        <begin position="15"/>
        <end position="78"/>
    </location>
</feature>
<name>D8LHN1_ECTSI</name>
<dbReference type="OrthoDB" id="5332616at2759"/>
<dbReference type="Pfam" id="PF02913">
    <property type="entry name" value="FAD-oxidase_C"/>
    <property type="match status" value="1"/>
</dbReference>
<evidence type="ECO:0000256" key="5">
    <source>
        <dbReference type="ARBA" id="ARBA00023002"/>
    </source>
</evidence>
<dbReference type="AlphaFoldDB" id="D8LHN1"/>
<dbReference type="InterPro" id="IPR004113">
    <property type="entry name" value="FAD-bd_oxidored_4_C"/>
</dbReference>
<dbReference type="Proteomes" id="UP000002630">
    <property type="component" value="Linkage Group LG27"/>
</dbReference>
<dbReference type="InterPro" id="IPR016164">
    <property type="entry name" value="FAD-linked_Oxase-like_C"/>
</dbReference>
<dbReference type="SUPFAM" id="SSF55103">
    <property type="entry name" value="FAD-linked oxidases, C-terminal domain"/>
    <property type="match status" value="1"/>
</dbReference>
<evidence type="ECO:0000256" key="1">
    <source>
        <dbReference type="ARBA" id="ARBA00001974"/>
    </source>
</evidence>
<dbReference type="FunFam" id="1.10.45.10:FF:000001">
    <property type="entry name" value="D-lactate dehydrogenase mitochondrial"/>
    <property type="match status" value="1"/>
</dbReference>
<evidence type="ECO:0000256" key="3">
    <source>
        <dbReference type="ARBA" id="ARBA00022630"/>
    </source>
</evidence>
<dbReference type="eggNOG" id="KOG1232">
    <property type="taxonomic scope" value="Eukaryota"/>
</dbReference>
<evidence type="ECO:0000313" key="8">
    <source>
        <dbReference type="Proteomes" id="UP000002630"/>
    </source>
</evidence>
<proteinExistence type="inferred from homology"/>
<dbReference type="EMBL" id="FN649752">
    <property type="protein sequence ID" value="CBN79313.1"/>
    <property type="molecule type" value="Genomic_DNA"/>
</dbReference>
<dbReference type="GO" id="GO:0050660">
    <property type="term" value="F:flavin adenine dinucleotide binding"/>
    <property type="evidence" value="ECO:0007669"/>
    <property type="project" value="InterPro"/>
</dbReference>
<keyword evidence="5" id="KW-0560">Oxidoreductase</keyword>
<accession>D8LHN1</accession>
<dbReference type="GO" id="GO:0016491">
    <property type="term" value="F:oxidoreductase activity"/>
    <property type="evidence" value="ECO:0007669"/>
    <property type="project" value="UniProtKB-KW"/>
</dbReference>
<comment type="cofactor">
    <cofactor evidence="1">
        <name>FAD</name>
        <dbReference type="ChEBI" id="CHEBI:57692"/>
    </cofactor>
</comment>
<dbReference type="Gene3D" id="1.10.45.10">
    <property type="entry name" value="Vanillyl-alcohol Oxidase, Chain A, domain 4"/>
    <property type="match status" value="1"/>
</dbReference>
<evidence type="ECO:0000259" key="6">
    <source>
        <dbReference type="Pfam" id="PF02913"/>
    </source>
</evidence>
<gene>
    <name evidence="7" type="ORF">Esi_0197_0040</name>
</gene>
<protein>
    <recommendedName>
        <fullName evidence="6">FAD-binding oxidoreductase/transferase type 4 C-terminal domain-containing protein</fullName>
    </recommendedName>
</protein>
<dbReference type="InterPro" id="IPR051264">
    <property type="entry name" value="FAD-oxidored/transferase_4"/>
</dbReference>
<dbReference type="InterPro" id="IPR016171">
    <property type="entry name" value="Vanillyl_alc_oxidase_C-sub2"/>
</dbReference>